<dbReference type="InterPro" id="IPR051571">
    <property type="entry name" value="N-CoR_corepressor"/>
</dbReference>
<sequence>MEIAKAEAELKKNESAGEPVPTDFVVRYASVSHEALVSLATDSDGMKTLLGPLPEGFEMPKPQAGPSDKTSVTDPDVSAKPATITDSGAPPLADQAGEPAASEEPQPKVEEMDIDTAHLPIPTVEHAEQKDETGDVDMDDAGQSRNGLPTSEPDSTVMNGTPGEAAHHLLPPGFEQPPTGLSTPTQMEMEDDDDETEIEEIDYATIETVRQYMKTPPIDELPHYQCRPWFRDRQFMKSLDPSPDVHAFVASLMRDSAIVTMAAQEEARQEYSEDYEMYLRFTLSEDPIAVKSRDKFSTGNPNGDFTAPHPASHEGKPEGRRTGRFATERDLERALQESLQAENERREREERAQKEKYRSEKEAEIPDMYWSIEEREKDLFIDHSGFLPPERLVATWQVLPPVANFTEEEAEQFEKAYLEFPKQWGKIAENIPTRDFHSCIQYYYIKKKDLNLKEKLKKQPRRRKKGGRGKQRSSALVTEVLGIGDENTEENHETGENGERRRPRRAAAPTFGPNHHEATPAADSDGTATPGRRHAGAKNDSGTEKIDRRRRRGREKEPKQAKPAQTLAPTPAVAAKANRSRSNSRAQGPEFLSPQTPADLGR</sequence>
<feature type="domain" description="SANT" evidence="2">
    <location>
        <begin position="404"/>
        <end position="451"/>
    </location>
</feature>
<feature type="region of interest" description="Disordered" evidence="1">
    <location>
        <begin position="337"/>
        <end position="359"/>
    </location>
</feature>
<protein>
    <submittedName>
        <fullName evidence="3">Putative myb-like dna-binding protein</fullName>
    </submittedName>
</protein>
<evidence type="ECO:0000313" key="4">
    <source>
        <dbReference type="Proteomes" id="UP000014074"/>
    </source>
</evidence>
<feature type="compositionally biased region" description="Basic and acidic residues" evidence="1">
    <location>
        <begin position="311"/>
        <end position="323"/>
    </location>
</feature>
<dbReference type="KEGG" id="tmn:UCRPA7_7426"/>
<feature type="compositionally biased region" description="Polar residues" evidence="1">
    <location>
        <begin position="143"/>
        <end position="159"/>
    </location>
</feature>
<dbReference type="GO" id="GO:0003677">
    <property type="term" value="F:DNA binding"/>
    <property type="evidence" value="ECO:0007669"/>
    <property type="project" value="UniProtKB-KW"/>
</dbReference>
<dbReference type="InterPro" id="IPR009057">
    <property type="entry name" value="Homeodomain-like_sf"/>
</dbReference>
<evidence type="ECO:0000259" key="2">
    <source>
        <dbReference type="PROSITE" id="PS51293"/>
    </source>
</evidence>
<feature type="compositionally biased region" description="Basic and acidic residues" evidence="1">
    <location>
        <begin position="1"/>
        <end position="15"/>
    </location>
</feature>
<dbReference type="Pfam" id="PF00249">
    <property type="entry name" value="Myb_DNA-binding"/>
    <property type="match status" value="1"/>
</dbReference>
<dbReference type="AlphaFoldDB" id="R8BCN8"/>
<dbReference type="PROSITE" id="PS51293">
    <property type="entry name" value="SANT"/>
    <property type="match status" value="1"/>
</dbReference>
<name>R8BCN8_PHAM7</name>
<dbReference type="PANTHER" id="PTHR13992">
    <property type="entry name" value="NUCLEAR RECEPTOR CO-REPRESSOR RELATED NCOR"/>
    <property type="match status" value="1"/>
</dbReference>
<feature type="region of interest" description="Disordered" evidence="1">
    <location>
        <begin position="454"/>
        <end position="602"/>
    </location>
</feature>
<dbReference type="OrthoDB" id="10258692at2759"/>
<dbReference type="InterPro" id="IPR017884">
    <property type="entry name" value="SANT_dom"/>
</dbReference>
<feature type="region of interest" description="Disordered" evidence="1">
    <location>
        <begin position="1"/>
        <end position="22"/>
    </location>
</feature>
<keyword evidence="3" id="KW-0238">DNA-binding</keyword>
<dbReference type="PANTHER" id="PTHR13992:SF39">
    <property type="entry name" value="SMRTER, ISOFORM G"/>
    <property type="match status" value="1"/>
</dbReference>
<dbReference type="EMBL" id="KB933291">
    <property type="protein sequence ID" value="EON97068.1"/>
    <property type="molecule type" value="Genomic_DNA"/>
</dbReference>
<dbReference type="GO" id="GO:0034967">
    <property type="term" value="C:Set3 complex"/>
    <property type="evidence" value="ECO:0007669"/>
    <property type="project" value="TreeGrafter"/>
</dbReference>
<dbReference type="CDD" id="cd00167">
    <property type="entry name" value="SANT"/>
    <property type="match status" value="1"/>
</dbReference>
<accession>R8BCN8</accession>
<evidence type="ECO:0000313" key="3">
    <source>
        <dbReference type="EMBL" id="EON97068.1"/>
    </source>
</evidence>
<organism evidence="3 4">
    <name type="scientific">Phaeoacremonium minimum (strain UCR-PA7)</name>
    <name type="common">Esca disease fungus</name>
    <name type="synonym">Togninia minima</name>
    <dbReference type="NCBI Taxonomy" id="1286976"/>
    <lineage>
        <taxon>Eukaryota</taxon>
        <taxon>Fungi</taxon>
        <taxon>Dikarya</taxon>
        <taxon>Ascomycota</taxon>
        <taxon>Pezizomycotina</taxon>
        <taxon>Sordariomycetes</taxon>
        <taxon>Sordariomycetidae</taxon>
        <taxon>Togniniales</taxon>
        <taxon>Togniniaceae</taxon>
        <taxon>Phaeoacremonium</taxon>
    </lineage>
</organism>
<dbReference type="SMART" id="SM00717">
    <property type="entry name" value="SANT"/>
    <property type="match status" value="1"/>
</dbReference>
<feature type="region of interest" description="Disordered" evidence="1">
    <location>
        <begin position="42"/>
        <end position="196"/>
    </location>
</feature>
<dbReference type="RefSeq" id="XP_007918149.1">
    <property type="nucleotide sequence ID" value="XM_007919958.1"/>
</dbReference>
<feature type="compositionally biased region" description="Basic residues" evidence="1">
    <location>
        <begin position="455"/>
        <end position="471"/>
    </location>
</feature>
<feature type="region of interest" description="Disordered" evidence="1">
    <location>
        <begin position="292"/>
        <end position="323"/>
    </location>
</feature>
<dbReference type="GeneID" id="19328185"/>
<keyword evidence="4" id="KW-1185">Reference proteome</keyword>
<dbReference type="eggNOG" id="KOG1878">
    <property type="taxonomic scope" value="Eukaryota"/>
</dbReference>
<dbReference type="InterPro" id="IPR001005">
    <property type="entry name" value="SANT/Myb"/>
</dbReference>
<dbReference type="Gene3D" id="1.10.10.60">
    <property type="entry name" value="Homeodomain-like"/>
    <property type="match status" value="1"/>
</dbReference>
<dbReference type="HOGENOM" id="CLU_453553_0_0_1"/>
<reference evidence="4" key="1">
    <citation type="journal article" date="2013" name="Genome Announc.">
        <title>Draft genome sequence of the ascomycete Phaeoacremonium aleophilum strain UCR-PA7, a causal agent of the esca disease complex in grapevines.</title>
        <authorList>
            <person name="Blanco-Ulate B."/>
            <person name="Rolshausen P."/>
            <person name="Cantu D."/>
        </authorList>
    </citation>
    <scope>NUCLEOTIDE SEQUENCE [LARGE SCALE GENOMIC DNA]</scope>
    <source>
        <strain evidence="4">UCR-PA7</strain>
    </source>
</reference>
<feature type="compositionally biased region" description="Basic and acidic residues" evidence="1">
    <location>
        <begin position="342"/>
        <end position="359"/>
    </location>
</feature>
<feature type="compositionally biased region" description="Basic and acidic residues" evidence="1">
    <location>
        <begin position="489"/>
        <end position="500"/>
    </location>
</feature>
<dbReference type="SUPFAM" id="SSF46689">
    <property type="entry name" value="Homeodomain-like"/>
    <property type="match status" value="1"/>
</dbReference>
<gene>
    <name evidence="3" type="ORF">UCRPA7_7426</name>
</gene>
<evidence type="ECO:0000256" key="1">
    <source>
        <dbReference type="SAM" id="MobiDB-lite"/>
    </source>
</evidence>
<dbReference type="Proteomes" id="UP000014074">
    <property type="component" value="Unassembled WGS sequence"/>
</dbReference>
<dbReference type="GO" id="GO:0006357">
    <property type="term" value="P:regulation of transcription by RNA polymerase II"/>
    <property type="evidence" value="ECO:0007669"/>
    <property type="project" value="TreeGrafter"/>
</dbReference>
<proteinExistence type="predicted"/>